<dbReference type="Gene3D" id="2.60.40.1080">
    <property type="match status" value="1"/>
</dbReference>
<evidence type="ECO:0000256" key="1">
    <source>
        <dbReference type="SAM" id="SignalP"/>
    </source>
</evidence>
<dbReference type="InterPro" id="IPR008964">
    <property type="entry name" value="Invasin/intimin_cell_adhesion"/>
</dbReference>
<evidence type="ECO:0000313" key="2">
    <source>
        <dbReference type="EMBL" id="GIP61051.1"/>
    </source>
</evidence>
<proteinExistence type="predicted"/>
<dbReference type="PROSITE" id="PS51257">
    <property type="entry name" value="PROKAR_LIPOPROTEIN"/>
    <property type="match status" value="1"/>
</dbReference>
<keyword evidence="3" id="KW-1185">Reference proteome</keyword>
<accession>A0ABQ4MYS6</accession>
<name>A0ABQ4MYS6_9BACL</name>
<protein>
    <recommendedName>
        <fullName evidence="4">Copper amine oxidase N-terminal domain-containing protein</fullName>
    </recommendedName>
</protein>
<keyword evidence="1" id="KW-0732">Signal</keyword>
<evidence type="ECO:0008006" key="4">
    <source>
        <dbReference type="Google" id="ProtNLM"/>
    </source>
</evidence>
<reference evidence="2 3" key="1">
    <citation type="submission" date="2021-03" db="EMBL/GenBank/DDBJ databases">
        <title>Antimicrobial resistance genes in bacteria isolated from Japanese honey, and their potential for conferring macrolide and lincosamide resistance in the American foulbrood pathogen Paenibacillus larvae.</title>
        <authorList>
            <person name="Okamoto M."/>
            <person name="Kumagai M."/>
            <person name="Kanamori H."/>
            <person name="Takamatsu D."/>
        </authorList>
    </citation>
    <scope>NUCLEOTIDE SEQUENCE [LARGE SCALE GENOMIC DNA]</scope>
    <source>
        <strain evidence="2 3">J15TS10</strain>
    </source>
</reference>
<comment type="caution">
    <text evidence="2">The sequence shown here is derived from an EMBL/GenBank/DDBJ whole genome shotgun (WGS) entry which is preliminary data.</text>
</comment>
<dbReference type="Proteomes" id="UP000681290">
    <property type="component" value="Unassembled WGS sequence"/>
</dbReference>
<feature type="chain" id="PRO_5046813658" description="Copper amine oxidase N-terminal domain-containing protein" evidence="1">
    <location>
        <begin position="29"/>
        <end position="411"/>
    </location>
</feature>
<evidence type="ECO:0000313" key="3">
    <source>
        <dbReference type="Proteomes" id="UP000681290"/>
    </source>
</evidence>
<dbReference type="SUPFAM" id="SSF49373">
    <property type="entry name" value="Invasin/intimin cell-adhesion fragments"/>
    <property type="match status" value="1"/>
</dbReference>
<gene>
    <name evidence="2" type="ORF">J15TS10_48650</name>
</gene>
<dbReference type="EMBL" id="BOSM01000013">
    <property type="protein sequence ID" value="GIP61051.1"/>
    <property type="molecule type" value="Genomic_DNA"/>
</dbReference>
<feature type="signal peptide" evidence="1">
    <location>
        <begin position="1"/>
        <end position="28"/>
    </location>
</feature>
<dbReference type="RefSeq" id="WP_213595065.1">
    <property type="nucleotide sequence ID" value="NZ_BOSM01000013.1"/>
</dbReference>
<dbReference type="Gene3D" id="2.60.40.680">
    <property type="match status" value="1"/>
</dbReference>
<organism evidence="2 3">
    <name type="scientific">Paenibacillus woosongensis</name>
    <dbReference type="NCBI Taxonomy" id="307580"/>
    <lineage>
        <taxon>Bacteria</taxon>
        <taxon>Bacillati</taxon>
        <taxon>Bacillota</taxon>
        <taxon>Bacilli</taxon>
        <taxon>Bacillales</taxon>
        <taxon>Paenibacillaceae</taxon>
        <taxon>Paenibacillus</taxon>
    </lineage>
</organism>
<sequence length="411" mass="44441">MHAINRKLIAALLALFTLLGCFANTATAADAKKISLDVISDYTSLIPGQSVMVGVKISTKELPDNMGLRAAKIILSYDESIFTTDGNIRFDETLGKDIWRGDTIFIPSSYNDYNIETPYPMDIDPTDGRKEVAISISANNGKLIRSTSDEAFVSFFLTVKEGVSSQNTSIEIQSTQLEDHTGKAIQNFAATSTDILVGIPKSIDIVRGTLPPTADPFKVSVDSGIELNALAKFDNGDTAYVTEMVTWQSSDTQILKVHSPGSIRTVGLGTAAVTVTLGSITGKHDITVLSPTDPELNVQEEAYVIVTYIPPSQRETLYQEIPITVNGKVAKSGRMIEGSVYVPLRAISDLLGVEVGYDSSKKAPTINGTTIKDFKILSRSSYIKAREIPSILGAKIIWDGINKSLSIEYSS</sequence>